<sequence length="148" mass="16614">MPWTAGPRPVVLAGVVQPGDELDQLSGQPQVGAARRHLQPFRQAGDPADRLRIGVDLVEQMDGEVVGGLADHRSRIDRQPAARRLQDIPRVEVAVQDQLGRRRRRQLVEELAAVPVQGRPEPVRALTQPDRLAVRDLREQRELEVGRW</sequence>
<gene>
    <name evidence="1" type="ORF">BKA15_002033</name>
</gene>
<dbReference type="AlphaFoldDB" id="A0A7Y9I5M6"/>
<evidence type="ECO:0000313" key="1">
    <source>
        <dbReference type="EMBL" id="NYE70704.1"/>
    </source>
</evidence>
<reference evidence="1 2" key="1">
    <citation type="submission" date="2020-07" db="EMBL/GenBank/DDBJ databases">
        <title>Sequencing the genomes of 1000 actinobacteria strains.</title>
        <authorList>
            <person name="Klenk H.-P."/>
        </authorList>
    </citation>
    <scope>NUCLEOTIDE SEQUENCE [LARGE SCALE GENOMIC DNA]</scope>
    <source>
        <strain evidence="1 2">DSM 22083</strain>
    </source>
</reference>
<proteinExistence type="predicted"/>
<dbReference type="Proteomes" id="UP000569914">
    <property type="component" value="Unassembled WGS sequence"/>
</dbReference>
<comment type="caution">
    <text evidence="1">The sequence shown here is derived from an EMBL/GenBank/DDBJ whole genome shotgun (WGS) entry which is preliminary data.</text>
</comment>
<dbReference type="EMBL" id="JACCBU010000001">
    <property type="protein sequence ID" value="NYE70704.1"/>
    <property type="molecule type" value="Genomic_DNA"/>
</dbReference>
<name>A0A7Y9I5M6_9ACTN</name>
<protein>
    <submittedName>
        <fullName evidence="1">Uncharacterized protein</fullName>
    </submittedName>
</protein>
<evidence type="ECO:0000313" key="2">
    <source>
        <dbReference type="Proteomes" id="UP000569914"/>
    </source>
</evidence>
<accession>A0A7Y9I5M6</accession>
<keyword evidence="2" id="KW-1185">Reference proteome</keyword>
<organism evidence="1 2">
    <name type="scientific">Microlunatus parietis</name>
    <dbReference type="NCBI Taxonomy" id="682979"/>
    <lineage>
        <taxon>Bacteria</taxon>
        <taxon>Bacillati</taxon>
        <taxon>Actinomycetota</taxon>
        <taxon>Actinomycetes</taxon>
        <taxon>Propionibacteriales</taxon>
        <taxon>Propionibacteriaceae</taxon>
        <taxon>Microlunatus</taxon>
    </lineage>
</organism>